<protein>
    <submittedName>
        <fullName evidence="1">Uncharacterized protein</fullName>
    </submittedName>
</protein>
<evidence type="ECO:0000313" key="1">
    <source>
        <dbReference type="EMBL" id="QTA86325.1"/>
    </source>
</evidence>
<dbReference type="KEGG" id="dmm:dnm_023470"/>
<reference evidence="1" key="1">
    <citation type="journal article" date="2021" name="Microb. Physiol.">
        <title>Proteogenomic Insights into the Physiology of Marine, Sulfate-Reducing, Filamentous Desulfonema limicola and Desulfonema magnum.</title>
        <authorList>
            <person name="Schnaars V."/>
            <person name="Wohlbrand L."/>
            <person name="Scheve S."/>
            <person name="Hinrichs C."/>
            <person name="Reinhardt R."/>
            <person name="Rabus R."/>
        </authorList>
    </citation>
    <scope>NUCLEOTIDE SEQUENCE</scope>
    <source>
        <strain evidence="1">4be13</strain>
    </source>
</reference>
<keyword evidence="2" id="KW-1185">Reference proteome</keyword>
<proteinExistence type="predicted"/>
<name>A0A975GM65_9BACT</name>
<evidence type="ECO:0000313" key="2">
    <source>
        <dbReference type="Proteomes" id="UP000663722"/>
    </source>
</evidence>
<dbReference type="AlphaFoldDB" id="A0A975GM65"/>
<gene>
    <name evidence="1" type="ORF">dnm_023470</name>
</gene>
<accession>A0A975GM65</accession>
<dbReference type="EMBL" id="CP061800">
    <property type="protein sequence ID" value="QTA86325.1"/>
    <property type="molecule type" value="Genomic_DNA"/>
</dbReference>
<dbReference type="Proteomes" id="UP000663722">
    <property type="component" value="Chromosome"/>
</dbReference>
<sequence length="49" mass="5907">MLKCYFKLFQMFEIFTSLWEARSPASFSYTFSLFSQIKHKQNPSESVKF</sequence>
<organism evidence="1 2">
    <name type="scientific">Desulfonema magnum</name>
    <dbReference type="NCBI Taxonomy" id="45655"/>
    <lineage>
        <taxon>Bacteria</taxon>
        <taxon>Pseudomonadati</taxon>
        <taxon>Thermodesulfobacteriota</taxon>
        <taxon>Desulfobacteria</taxon>
        <taxon>Desulfobacterales</taxon>
        <taxon>Desulfococcaceae</taxon>
        <taxon>Desulfonema</taxon>
    </lineage>
</organism>